<dbReference type="PROSITE" id="PS01045">
    <property type="entry name" value="SQUALEN_PHYTOEN_SYN_2"/>
    <property type="match status" value="1"/>
</dbReference>
<organism evidence="2 3">
    <name type="scientific">Glaciecola punicea ACAM 611</name>
    <dbReference type="NCBI Taxonomy" id="1121923"/>
    <lineage>
        <taxon>Bacteria</taxon>
        <taxon>Pseudomonadati</taxon>
        <taxon>Pseudomonadota</taxon>
        <taxon>Gammaproteobacteria</taxon>
        <taxon>Alteromonadales</taxon>
        <taxon>Alteromonadaceae</taxon>
        <taxon>Glaciecola</taxon>
    </lineage>
</organism>
<evidence type="ECO:0000256" key="1">
    <source>
        <dbReference type="ARBA" id="ARBA00022679"/>
    </source>
</evidence>
<keyword evidence="1 2" id="KW-0808">Transferase</keyword>
<name>H5TCX6_9ALTE</name>
<comment type="caution">
    <text evidence="2">The sequence shown here is derived from an EMBL/GenBank/DDBJ whole genome shotgun (WGS) entry which is preliminary data.</text>
</comment>
<protein>
    <submittedName>
        <fullName evidence="2">Phytoene synthase</fullName>
        <ecNumber evidence="2">2.5.1.32</ecNumber>
    </submittedName>
</protein>
<evidence type="ECO:0000313" key="3">
    <source>
        <dbReference type="Proteomes" id="UP000053586"/>
    </source>
</evidence>
<dbReference type="GO" id="GO:0004311">
    <property type="term" value="F:geranylgeranyl diphosphate synthase activity"/>
    <property type="evidence" value="ECO:0007669"/>
    <property type="project" value="InterPro"/>
</dbReference>
<dbReference type="SFLD" id="SFLDS00005">
    <property type="entry name" value="Isoprenoid_Synthase_Type_I"/>
    <property type="match status" value="1"/>
</dbReference>
<dbReference type="RefSeq" id="WP_006006009.1">
    <property type="nucleotide sequence ID" value="NZ_BAET01000022.1"/>
</dbReference>
<evidence type="ECO:0000313" key="2">
    <source>
        <dbReference type="EMBL" id="GAB56153.1"/>
    </source>
</evidence>
<accession>H5TCX6</accession>
<dbReference type="GO" id="GO:0016117">
    <property type="term" value="P:carotenoid biosynthetic process"/>
    <property type="evidence" value="ECO:0007669"/>
    <property type="project" value="UniProtKB-ARBA"/>
</dbReference>
<dbReference type="STRING" id="56804.BAE46_11650"/>
<sequence length="308" mass="34551">MVDDPTALLKKHGRSFNFARLFLGAETGIAAARLYRFCRIIDDIADENEDKIEAEIQLAEIRSSIIQNEKDHPLIGDFLLLCEEHSIDRQNGIILIEGVSEDFSLQALVNEQEVVQYAYKVAGVVGLMMAPILGADQQGQKFAIDLGIGMQLTNIARDVMEDARMNRRYIPGIWVNSITAKQIAANQAQDQKNIQDAIVQLLHLAQEYYQSGLAGLYYLPKRNQRAIAVAAYVYREIGKKLLRQNCRYWNGRVIVSTPRKVTLACQALWDLSARNIADGHIKHSQELHKHLTTIPLAKAKASKLAIST</sequence>
<dbReference type="OrthoDB" id="9807580at2"/>
<reference evidence="2 3" key="1">
    <citation type="journal article" date="2012" name="J. Bacteriol.">
        <title>Genome sequence of proteorhodopsin-containing sea ice bacterium Glaciecola punicea ACAM 611T.</title>
        <authorList>
            <person name="Qin Q.-L."/>
            <person name="Xie B.-B."/>
            <person name="Shu Y.-L."/>
            <person name="Rong J.-C."/>
            <person name="Zhao D.-L."/>
            <person name="Zhang X.-Y."/>
            <person name="Chen X.-L."/>
            <person name="Zhou B.-C."/>
            <person name="Zhanga Y.-Z."/>
        </authorList>
    </citation>
    <scope>NUCLEOTIDE SEQUENCE [LARGE SCALE GENOMIC DNA]</scope>
    <source>
        <strain evidence="2 3">ACAM 611</strain>
    </source>
</reference>
<dbReference type="InterPro" id="IPR033904">
    <property type="entry name" value="Trans_IPPS_HH"/>
</dbReference>
<dbReference type="InterPro" id="IPR019845">
    <property type="entry name" value="Squalene/phytoene_synthase_CS"/>
</dbReference>
<dbReference type="CDD" id="cd00683">
    <property type="entry name" value="Trans_IPPS_HH"/>
    <property type="match status" value="1"/>
</dbReference>
<dbReference type="PANTHER" id="PTHR31480">
    <property type="entry name" value="BIFUNCTIONAL LYCOPENE CYCLASE/PHYTOENE SYNTHASE"/>
    <property type="match status" value="1"/>
</dbReference>
<dbReference type="SUPFAM" id="SSF48576">
    <property type="entry name" value="Terpenoid synthases"/>
    <property type="match status" value="1"/>
</dbReference>
<dbReference type="InterPro" id="IPR008949">
    <property type="entry name" value="Isoprenoid_synthase_dom_sf"/>
</dbReference>
<dbReference type="Pfam" id="PF00494">
    <property type="entry name" value="SQS_PSY"/>
    <property type="match status" value="1"/>
</dbReference>
<dbReference type="SFLD" id="SFLDG01018">
    <property type="entry name" value="Squalene/Phytoene_Synthase_Lik"/>
    <property type="match status" value="1"/>
</dbReference>
<dbReference type="InterPro" id="IPR044843">
    <property type="entry name" value="Trans_IPPS_bact-type"/>
</dbReference>
<dbReference type="eggNOG" id="COG1562">
    <property type="taxonomic scope" value="Bacteria"/>
</dbReference>
<dbReference type="AlphaFoldDB" id="H5TCX6"/>
<dbReference type="InterPro" id="IPR002060">
    <property type="entry name" value="Squ/phyt_synthse"/>
</dbReference>
<dbReference type="Gene3D" id="1.10.600.10">
    <property type="entry name" value="Farnesyl Diphosphate Synthase"/>
    <property type="match status" value="1"/>
</dbReference>
<dbReference type="EMBL" id="BAET01000022">
    <property type="protein sequence ID" value="GAB56153.1"/>
    <property type="molecule type" value="Genomic_DNA"/>
</dbReference>
<reference evidence="2 3" key="2">
    <citation type="journal article" date="2017" name="Antonie Van Leeuwenhoek">
        <title>Rhizobium rhizosphaerae sp. nov., a novel species isolated from rice rhizosphere.</title>
        <authorList>
            <person name="Zhao J.J."/>
            <person name="Zhang J."/>
            <person name="Zhang R.J."/>
            <person name="Zhang C.W."/>
            <person name="Yin H.Q."/>
            <person name="Zhang X.X."/>
        </authorList>
    </citation>
    <scope>NUCLEOTIDE SEQUENCE [LARGE SCALE GENOMIC DNA]</scope>
    <source>
        <strain evidence="2 3">ACAM 611</strain>
    </source>
</reference>
<dbReference type="GO" id="GO:0051996">
    <property type="term" value="F:squalene synthase [NAD(P)H] activity"/>
    <property type="evidence" value="ECO:0007669"/>
    <property type="project" value="InterPro"/>
</dbReference>
<dbReference type="EC" id="2.5.1.32" evidence="2"/>
<gene>
    <name evidence="2" type="primary">crtB</name>
    <name evidence="2" type="ORF">GPUN_2038</name>
</gene>
<dbReference type="SFLD" id="SFLDG01212">
    <property type="entry name" value="Phytoene_synthase_like"/>
    <property type="match status" value="1"/>
</dbReference>
<keyword evidence="3" id="KW-1185">Reference proteome</keyword>
<dbReference type="Proteomes" id="UP000053586">
    <property type="component" value="Unassembled WGS sequence"/>
</dbReference>
<dbReference type="PROSITE" id="PS01044">
    <property type="entry name" value="SQUALEN_PHYTOEN_SYN_1"/>
    <property type="match status" value="1"/>
</dbReference>
<proteinExistence type="predicted"/>